<evidence type="ECO:0000256" key="1">
    <source>
        <dbReference type="SAM" id="Phobius"/>
    </source>
</evidence>
<keyword evidence="1" id="KW-1133">Transmembrane helix</keyword>
<evidence type="ECO:0000313" key="3">
    <source>
        <dbReference type="Proteomes" id="UP000094669"/>
    </source>
</evidence>
<evidence type="ECO:0008006" key="4">
    <source>
        <dbReference type="Google" id="ProtNLM"/>
    </source>
</evidence>
<comment type="caution">
    <text evidence="2">The sequence shown here is derived from an EMBL/GenBank/DDBJ whole genome shotgun (WGS) entry which is preliminary data.</text>
</comment>
<organism evidence="2 3">
    <name type="scientific">Leptospira inadai serovar Lyme</name>
    <dbReference type="NCBI Taxonomy" id="293084"/>
    <lineage>
        <taxon>Bacteria</taxon>
        <taxon>Pseudomonadati</taxon>
        <taxon>Spirochaetota</taxon>
        <taxon>Spirochaetia</taxon>
        <taxon>Leptospirales</taxon>
        <taxon>Leptospiraceae</taxon>
        <taxon>Leptospira</taxon>
    </lineage>
</organism>
<protein>
    <recommendedName>
        <fullName evidence="4">Zinc-finger domain-containing protein</fullName>
    </recommendedName>
</protein>
<keyword evidence="1" id="KW-0812">Transmembrane</keyword>
<dbReference type="Proteomes" id="UP000094669">
    <property type="component" value="Unassembled WGS sequence"/>
</dbReference>
<dbReference type="EMBL" id="MCRM02000015">
    <property type="protein sequence ID" value="PNV74323.1"/>
    <property type="molecule type" value="Genomic_DNA"/>
</dbReference>
<accession>A0ABX4YGF4</accession>
<evidence type="ECO:0000313" key="2">
    <source>
        <dbReference type="EMBL" id="PNV74323.1"/>
    </source>
</evidence>
<feature type="transmembrane region" description="Helical" evidence="1">
    <location>
        <begin position="110"/>
        <end position="128"/>
    </location>
</feature>
<keyword evidence="1" id="KW-0472">Membrane</keyword>
<name>A0ABX4YGF4_9LEPT</name>
<proteinExistence type="predicted"/>
<reference evidence="2" key="1">
    <citation type="submission" date="2018-01" db="EMBL/GenBank/DDBJ databases">
        <title>Genomic characterization of Leptospira inadai serogroup Lyme isolated from captured rat in Brazil and comparative analysis with human reference strain.</title>
        <authorList>
            <person name="Moreno L.Z."/>
            <person name="Loureiro A.P."/>
            <person name="Miraglia F."/>
            <person name="Kremer F.S."/>
            <person name="Eslabao M.R."/>
            <person name="Dellagostin O.A."/>
            <person name="Lilenbaum W."/>
            <person name="Moreno A.M."/>
        </authorList>
    </citation>
    <scope>NUCLEOTIDE SEQUENCE [LARGE SCALE GENOMIC DNA]</scope>
    <source>
        <strain evidence="2">M34/99</strain>
    </source>
</reference>
<gene>
    <name evidence="2" type="ORF">BES34_014145</name>
</gene>
<keyword evidence="3" id="KW-1185">Reference proteome</keyword>
<sequence>MNYKSSKATSDSLPLLPKEPSCQLNIGSELFWIEILAKDKEIETKHERHLRECPLCSQIVHHLIESGNVKNANLQEKLLLGEKPNGVYNFEESGNWFFRFVKSAERKKRLINLVYYILIAAPVLYGLYKLLKD</sequence>